<dbReference type="EMBL" id="BGPR01000636">
    <property type="protein sequence ID" value="GBM29427.1"/>
    <property type="molecule type" value="Genomic_DNA"/>
</dbReference>
<evidence type="ECO:0000256" key="1">
    <source>
        <dbReference type="SAM" id="MobiDB-lite"/>
    </source>
</evidence>
<keyword evidence="3" id="KW-1185">Reference proteome</keyword>
<evidence type="ECO:0000313" key="2">
    <source>
        <dbReference type="EMBL" id="GBM29427.1"/>
    </source>
</evidence>
<evidence type="ECO:0000313" key="3">
    <source>
        <dbReference type="Proteomes" id="UP000499080"/>
    </source>
</evidence>
<comment type="caution">
    <text evidence="2">The sequence shown here is derived from an EMBL/GenBank/DDBJ whole genome shotgun (WGS) entry which is preliminary data.</text>
</comment>
<dbReference type="PANTHER" id="PTHR47331">
    <property type="entry name" value="PHD-TYPE DOMAIN-CONTAINING PROTEIN"/>
    <property type="match status" value="1"/>
</dbReference>
<dbReference type="OrthoDB" id="7419294at2759"/>
<dbReference type="Proteomes" id="UP000499080">
    <property type="component" value="Unassembled WGS sequence"/>
</dbReference>
<proteinExistence type="predicted"/>
<gene>
    <name evidence="2" type="ORF">AVEN_143909_1</name>
</gene>
<reference evidence="2 3" key="1">
    <citation type="journal article" date="2019" name="Sci. Rep.">
        <title>Orb-weaving spider Araneus ventricosus genome elucidates the spidroin gene catalogue.</title>
        <authorList>
            <person name="Kono N."/>
            <person name="Nakamura H."/>
            <person name="Ohtoshi R."/>
            <person name="Moran D.A.P."/>
            <person name="Shinohara A."/>
            <person name="Yoshida Y."/>
            <person name="Fujiwara M."/>
            <person name="Mori M."/>
            <person name="Tomita M."/>
            <person name="Arakawa K."/>
        </authorList>
    </citation>
    <scope>NUCLEOTIDE SEQUENCE [LARGE SCALE GENOMIC DNA]</scope>
</reference>
<feature type="compositionally biased region" description="Basic and acidic residues" evidence="1">
    <location>
        <begin position="25"/>
        <end position="35"/>
    </location>
</feature>
<protein>
    <recommendedName>
        <fullName evidence="4">Integrase zinc-binding domain-containing protein</fullName>
    </recommendedName>
</protein>
<feature type="compositionally biased region" description="Basic and acidic residues" evidence="1">
    <location>
        <begin position="1"/>
        <end position="14"/>
    </location>
</feature>
<accession>A0A4Y2ELK8</accession>
<evidence type="ECO:0008006" key="4">
    <source>
        <dbReference type="Google" id="ProtNLM"/>
    </source>
</evidence>
<name>A0A4Y2ELK8_ARAVE</name>
<sequence length="162" mass="18420">MDRLASGTPKERAVSRPWPFTVANSKERAAKRRGDDDPDLPAGKGFISKGSSIYNLNPELDDNHLLQLKGRLEFSNHDVRAKHPWLLPTKDKFVKLLILDDHVKMCHLGVEGTLTHLREQFWIVKGRQFPFKPFLPFPCLPFNLTLMAEETVATRYSKAPSG</sequence>
<organism evidence="2 3">
    <name type="scientific">Araneus ventricosus</name>
    <name type="common">Orbweaver spider</name>
    <name type="synonym">Epeira ventricosa</name>
    <dbReference type="NCBI Taxonomy" id="182803"/>
    <lineage>
        <taxon>Eukaryota</taxon>
        <taxon>Metazoa</taxon>
        <taxon>Ecdysozoa</taxon>
        <taxon>Arthropoda</taxon>
        <taxon>Chelicerata</taxon>
        <taxon>Arachnida</taxon>
        <taxon>Araneae</taxon>
        <taxon>Araneomorphae</taxon>
        <taxon>Entelegynae</taxon>
        <taxon>Araneoidea</taxon>
        <taxon>Araneidae</taxon>
        <taxon>Araneus</taxon>
    </lineage>
</organism>
<feature type="region of interest" description="Disordered" evidence="1">
    <location>
        <begin position="1"/>
        <end position="42"/>
    </location>
</feature>
<dbReference type="PANTHER" id="PTHR47331:SF5">
    <property type="entry name" value="RIBONUCLEASE H"/>
    <property type="match status" value="1"/>
</dbReference>
<dbReference type="AlphaFoldDB" id="A0A4Y2ELK8"/>